<dbReference type="AlphaFoldDB" id="A0A1G1VZC5"/>
<name>A0A1G1VZC5_9BACT</name>
<reference evidence="1 2" key="1">
    <citation type="journal article" date="2016" name="Nat. Commun.">
        <title>Thousands of microbial genomes shed light on interconnected biogeochemical processes in an aquifer system.</title>
        <authorList>
            <person name="Anantharaman K."/>
            <person name="Brown C.T."/>
            <person name="Hug L.A."/>
            <person name="Sharon I."/>
            <person name="Castelle C.J."/>
            <person name="Probst A.J."/>
            <person name="Thomas B.C."/>
            <person name="Singh A."/>
            <person name="Wilkins M.J."/>
            <person name="Karaoz U."/>
            <person name="Brodie E.L."/>
            <person name="Williams K.H."/>
            <person name="Hubbard S.S."/>
            <person name="Banfield J.F."/>
        </authorList>
    </citation>
    <scope>NUCLEOTIDE SEQUENCE [LARGE SCALE GENOMIC DNA]</scope>
</reference>
<comment type="caution">
    <text evidence="1">The sequence shown here is derived from an EMBL/GenBank/DDBJ whole genome shotgun (WGS) entry which is preliminary data.</text>
</comment>
<evidence type="ECO:0000313" key="1">
    <source>
        <dbReference type="EMBL" id="OGY20766.1"/>
    </source>
</evidence>
<proteinExistence type="predicted"/>
<sequence>MKVFVFGNPLIEKDSLPLRILPRLRKRFPQIEFVTADPTELLHYDQDALILDTAEGIEKVVVLNDISKLDLPKRLSVHDYDLNVDLHLLQKLGKLQNVKIIAVPLEMEEKEALERVSEILLSHKD</sequence>
<dbReference type="EMBL" id="MHCL01000023">
    <property type="protein sequence ID" value="OGY20766.1"/>
    <property type="molecule type" value="Genomic_DNA"/>
</dbReference>
<evidence type="ECO:0000313" key="2">
    <source>
        <dbReference type="Proteomes" id="UP000176723"/>
    </source>
</evidence>
<dbReference type="STRING" id="1797593.A3A65_01155"/>
<evidence type="ECO:0008006" key="3">
    <source>
        <dbReference type="Google" id="ProtNLM"/>
    </source>
</evidence>
<protein>
    <recommendedName>
        <fullName evidence="3">Hydrogenase maturation protease</fullName>
    </recommendedName>
</protein>
<dbReference type="Gene3D" id="3.40.50.1450">
    <property type="entry name" value="HybD-like"/>
    <property type="match status" value="1"/>
</dbReference>
<gene>
    <name evidence="1" type="ORF">A3A65_01155</name>
</gene>
<dbReference type="InterPro" id="IPR023430">
    <property type="entry name" value="Pept_HybD-like_dom_sf"/>
</dbReference>
<organism evidence="1 2">
    <name type="scientific">Candidatus Chisholmbacteria bacterium RIFCSPLOWO2_01_FULL_49_14</name>
    <dbReference type="NCBI Taxonomy" id="1797593"/>
    <lineage>
        <taxon>Bacteria</taxon>
        <taxon>Candidatus Chisholmiibacteriota</taxon>
    </lineage>
</organism>
<dbReference type="Proteomes" id="UP000176723">
    <property type="component" value="Unassembled WGS sequence"/>
</dbReference>
<accession>A0A1G1VZC5</accession>